<dbReference type="OrthoDB" id="8830751at2759"/>
<dbReference type="SMART" id="SM00174">
    <property type="entry name" value="RHO"/>
    <property type="match status" value="1"/>
</dbReference>
<keyword evidence="2" id="KW-0547">Nucleotide-binding</keyword>
<dbReference type="FunFam" id="3.40.50.300:FF:001179">
    <property type="entry name" value="Rho family GTPase"/>
    <property type="match status" value="1"/>
</dbReference>
<name>A0A9Q0RGF1_ANAIG</name>
<dbReference type="GO" id="GO:0007264">
    <property type="term" value="P:small GTPase-mediated signal transduction"/>
    <property type="evidence" value="ECO:0007669"/>
    <property type="project" value="InterPro"/>
</dbReference>
<dbReference type="EMBL" id="JAPDFW010000057">
    <property type="protein sequence ID" value="KAJ5077684.1"/>
    <property type="molecule type" value="Genomic_DNA"/>
</dbReference>
<dbReference type="AlphaFoldDB" id="A0A9Q0RGF1"/>
<dbReference type="CDD" id="cd00157">
    <property type="entry name" value="Rho"/>
    <property type="match status" value="1"/>
</dbReference>
<dbReference type="InterPro" id="IPR001806">
    <property type="entry name" value="Small_GTPase"/>
</dbReference>
<keyword evidence="3" id="KW-0342">GTP-binding</keyword>
<gene>
    <name evidence="4" type="ORF">M0811_05783</name>
</gene>
<dbReference type="PRINTS" id="PR00449">
    <property type="entry name" value="RASTRNSFRMNG"/>
</dbReference>
<comment type="caution">
    <text evidence="4">The sequence shown here is derived from an EMBL/GenBank/DDBJ whole genome shotgun (WGS) entry which is preliminary data.</text>
</comment>
<dbReference type="InterPro" id="IPR003578">
    <property type="entry name" value="Small_GTPase_Rho"/>
</dbReference>
<reference evidence="4" key="1">
    <citation type="submission" date="2022-10" db="EMBL/GenBank/DDBJ databases">
        <title>Novel sulphate-reducing endosymbionts in the free-living metamonad Anaeramoeba.</title>
        <authorList>
            <person name="Jerlstrom-Hultqvist J."/>
            <person name="Cepicka I."/>
            <person name="Gallot-Lavallee L."/>
            <person name="Salas-Leiva D."/>
            <person name="Curtis B.A."/>
            <person name="Zahonova K."/>
            <person name="Pipaliya S."/>
            <person name="Dacks J."/>
            <person name="Roger A.J."/>
        </authorList>
    </citation>
    <scope>NUCLEOTIDE SEQUENCE</scope>
    <source>
        <strain evidence="4">BMAN</strain>
    </source>
</reference>
<proteinExistence type="inferred from homology"/>
<evidence type="ECO:0000256" key="3">
    <source>
        <dbReference type="ARBA" id="ARBA00023134"/>
    </source>
</evidence>
<dbReference type="GO" id="GO:0003924">
    <property type="term" value="F:GTPase activity"/>
    <property type="evidence" value="ECO:0007669"/>
    <property type="project" value="InterPro"/>
</dbReference>
<dbReference type="InterPro" id="IPR005225">
    <property type="entry name" value="Small_GTP-bd"/>
</dbReference>
<dbReference type="InterPro" id="IPR027417">
    <property type="entry name" value="P-loop_NTPase"/>
</dbReference>
<keyword evidence="5" id="KW-1185">Reference proteome</keyword>
<dbReference type="PROSITE" id="PS51419">
    <property type="entry name" value="RAB"/>
    <property type="match status" value="1"/>
</dbReference>
<dbReference type="Proteomes" id="UP001149090">
    <property type="component" value="Unassembled WGS sequence"/>
</dbReference>
<dbReference type="SMART" id="SM00175">
    <property type="entry name" value="RAB"/>
    <property type="match status" value="1"/>
</dbReference>
<dbReference type="SUPFAM" id="SSF52540">
    <property type="entry name" value="P-loop containing nucleoside triphosphate hydrolases"/>
    <property type="match status" value="1"/>
</dbReference>
<dbReference type="PROSITE" id="PS51420">
    <property type="entry name" value="RHO"/>
    <property type="match status" value="1"/>
</dbReference>
<dbReference type="Pfam" id="PF00071">
    <property type="entry name" value="Ras"/>
    <property type="match status" value="1"/>
</dbReference>
<evidence type="ECO:0000256" key="2">
    <source>
        <dbReference type="ARBA" id="ARBA00022741"/>
    </source>
</evidence>
<comment type="similarity">
    <text evidence="1">Belongs to the small GTPase superfamily. Rho family.</text>
</comment>
<sequence>MQMLSVKCVVIGDAGVGKTCLLLSYTTREGFPTQSVPTVCEPIPITVTVEGEPINISLVDTAGDGKYDSLHPLSYPQTDIFLICFSLVSPSSFENVKSKWIPDLNYNSPNTPFILVGTKLDLRDDPNTVKKLEEKGLSPITFQTAESLSKEIKAVDYVECSALTQKNLKNVFDVVVRKGSSFVPPPPYEKKKSGKCLIL</sequence>
<dbReference type="SMART" id="SM00173">
    <property type="entry name" value="RAS"/>
    <property type="match status" value="1"/>
</dbReference>
<dbReference type="GO" id="GO:0005525">
    <property type="term" value="F:GTP binding"/>
    <property type="evidence" value="ECO:0007669"/>
    <property type="project" value="UniProtKB-KW"/>
</dbReference>
<accession>A0A9Q0RGF1</accession>
<dbReference type="Gene3D" id="3.40.50.300">
    <property type="entry name" value="P-loop containing nucleotide triphosphate hydrolases"/>
    <property type="match status" value="1"/>
</dbReference>
<dbReference type="PANTHER" id="PTHR24072">
    <property type="entry name" value="RHO FAMILY GTPASE"/>
    <property type="match status" value="1"/>
</dbReference>
<evidence type="ECO:0000313" key="4">
    <source>
        <dbReference type="EMBL" id="KAJ5077684.1"/>
    </source>
</evidence>
<dbReference type="NCBIfam" id="TIGR00231">
    <property type="entry name" value="small_GTP"/>
    <property type="match status" value="1"/>
</dbReference>
<evidence type="ECO:0000256" key="1">
    <source>
        <dbReference type="ARBA" id="ARBA00010142"/>
    </source>
</evidence>
<dbReference type="PROSITE" id="PS51421">
    <property type="entry name" value="RAS"/>
    <property type="match status" value="1"/>
</dbReference>
<organism evidence="4 5">
    <name type="scientific">Anaeramoeba ignava</name>
    <name type="common">Anaerobic marine amoeba</name>
    <dbReference type="NCBI Taxonomy" id="1746090"/>
    <lineage>
        <taxon>Eukaryota</taxon>
        <taxon>Metamonada</taxon>
        <taxon>Anaeramoebidae</taxon>
        <taxon>Anaeramoeba</taxon>
    </lineage>
</organism>
<evidence type="ECO:0000313" key="5">
    <source>
        <dbReference type="Proteomes" id="UP001149090"/>
    </source>
</evidence>
<protein>
    <submittedName>
        <fullName evidence="4">Uncharacterized protein</fullName>
    </submittedName>
</protein>